<keyword evidence="2" id="KW-0677">Repeat</keyword>
<dbReference type="PANTHER" id="PTHR48056:SF29">
    <property type="entry name" value="RECEPTOR-LIKE PROTEIN KINASE HSL1"/>
    <property type="match status" value="1"/>
</dbReference>
<evidence type="ECO:0000313" key="6">
    <source>
        <dbReference type="EnsemblPlants" id="OBART02G09520.1"/>
    </source>
</evidence>
<evidence type="ECO:0000256" key="3">
    <source>
        <dbReference type="ARBA" id="ARBA00023170"/>
    </source>
</evidence>
<dbReference type="Proteomes" id="UP000026960">
    <property type="component" value="Chromosome 2"/>
</dbReference>
<evidence type="ECO:0000256" key="5">
    <source>
        <dbReference type="SAM" id="SignalP"/>
    </source>
</evidence>
<dbReference type="EnsemblPlants" id="OBART02G09520.1">
    <property type="protein sequence ID" value="OBART02G09520.1"/>
    <property type="gene ID" value="OBART02G09520"/>
</dbReference>
<dbReference type="Gramene" id="OBART02G09520.1">
    <property type="protein sequence ID" value="OBART02G09520.1"/>
    <property type="gene ID" value="OBART02G09520"/>
</dbReference>
<proteinExistence type="predicted"/>
<reference evidence="6" key="1">
    <citation type="journal article" date="2009" name="Rice">
        <title>De Novo Next Generation Sequencing of Plant Genomes.</title>
        <authorList>
            <person name="Rounsley S."/>
            <person name="Marri P.R."/>
            <person name="Yu Y."/>
            <person name="He R."/>
            <person name="Sisneros N."/>
            <person name="Goicoechea J.L."/>
            <person name="Lee S.J."/>
            <person name="Angelova A."/>
            <person name="Kudrna D."/>
            <person name="Luo M."/>
            <person name="Affourtit J."/>
            <person name="Desany B."/>
            <person name="Knight J."/>
            <person name="Niazi F."/>
            <person name="Egholm M."/>
            <person name="Wing R.A."/>
        </authorList>
    </citation>
    <scope>NUCLEOTIDE SEQUENCE [LARGE SCALE GENOMIC DNA]</scope>
    <source>
        <strain evidence="6">cv. IRGC 105608</strain>
    </source>
</reference>
<keyword evidence="1" id="KW-0433">Leucine-rich repeat</keyword>
<organism evidence="6">
    <name type="scientific">Oryza barthii</name>
    <dbReference type="NCBI Taxonomy" id="65489"/>
    <lineage>
        <taxon>Eukaryota</taxon>
        <taxon>Viridiplantae</taxon>
        <taxon>Streptophyta</taxon>
        <taxon>Embryophyta</taxon>
        <taxon>Tracheophyta</taxon>
        <taxon>Spermatophyta</taxon>
        <taxon>Magnoliopsida</taxon>
        <taxon>Liliopsida</taxon>
        <taxon>Poales</taxon>
        <taxon>Poaceae</taxon>
        <taxon>BOP clade</taxon>
        <taxon>Oryzoideae</taxon>
        <taxon>Oryzeae</taxon>
        <taxon>Oryzinae</taxon>
        <taxon>Oryza</taxon>
    </lineage>
</organism>
<keyword evidence="3" id="KW-0675">Receptor</keyword>
<dbReference type="InterPro" id="IPR050647">
    <property type="entry name" value="Plant_LRR-RLKs"/>
</dbReference>
<evidence type="ECO:0000256" key="2">
    <source>
        <dbReference type="ARBA" id="ARBA00022737"/>
    </source>
</evidence>
<name>A0A0D3F2Q6_9ORYZ</name>
<dbReference type="AlphaFoldDB" id="A0A0D3F2Q6"/>
<sequence>MSLAGGEVSGAVLLTQLCSAAAICVAGWLVPSPAAGQVPRSGTWKQCCSIDLFLRSAASSQQMRRQMSCRLISDQQKQQEEEDVVVVDRRQSLLSLQPRRRDIGCELLMIKNLQCRLEETMLGIIRHDNIVVLRGSIQSDDDDGTVQLVYEHMENGCCLHEWLHGNHRSQLEAGESRQYATAQVNEKVDVYSFGVVLLSSSREDWVTSQA</sequence>
<keyword evidence="7" id="KW-1185">Reference proteome</keyword>
<dbReference type="SUPFAM" id="SSF56112">
    <property type="entry name" value="Protein kinase-like (PK-like)"/>
    <property type="match status" value="1"/>
</dbReference>
<feature type="signal peptide" evidence="5">
    <location>
        <begin position="1"/>
        <end position="36"/>
    </location>
</feature>
<evidence type="ECO:0000313" key="7">
    <source>
        <dbReference type="Proteomes" id="UP000026960"/>
    </source>
</evidence>
<dbReference type="STRING" id="65489.A0A0D3F2Q6"/>
<evidence type="ECO:0000256" key="1">
    <source>
        <dbReference type="ARBA" id="ARBA00022614"/>
    </source>
</evidence>
<dbReference type="GO" id="GO:0033612">
    <property type="term" value="F:receptor serine/threonine kinase binding"/>
    <property type="evidence" value="ECO:0007669"/>
    <property type="project" value="TreeGrafter"/>
</dbReference>
<accession>A0A0D3F2Q6</accession>
<dbReference type="PANTHER" id="PTHR48056">
    <property type="entry name" value="LRR RECEPTOR-LIKE SERINE/THREONINE-PROTEIN KINASE-RELATED"/>
    <property type="match status" value="1"/>
</dbReference>
<dbReference type="HOGENOM" id="CLU_1311825_0_0_1"/>
<dbReference type="InterPro" id="IPR011009">
    <property type="entry name" value="Kinase-like_dom_sf"/>
</dbReference>
<keyword evidence="5" id="KW-0732">Signal</keyword>
<reference evidence="6" key="2">
    <citation type="submission" date="2015-03" db="UniProtKB">
        <authorList>
            <consortium name="EnsemblPlants"/>
        </authorList>
    </citation>
    <scope>IDENTIFICATION</scope>
</reference>
<protein>
    <recommendedName>
        <fullName evidence="8">Protein kinase domain-containing protein</fullName>
    </recommendedName>
</protein>
<dbReference type="PaxDb" id="65489-OBART02G09520.1"/>
<evidence type="ECO:0008006" key="8">
    <source>
        <dbReference type="Google" id="ProtNLM"/>
    </source>
</evidence>
<keyword evidence="4" id="KW-0325">Glycoprotein</keyword>
<feature type="chain" id="PRO_5002261319" description="Protein kinase domain-containing protein" evidence="5">
    <location>
        <begin position="37"/>
        <end position="210"/>
    </location>
</feature>
<evidence type="ECO:0000256" key="4">
    <source>
        <dbReference type="ARBA" id="ARBA00023180"/>
    </source>
</evidence>